<keyword evidence="2" id="KW-1185">Reference proteome</keyword>
<reference evidence="1" key="2">
    <citation type="submission" date="2020-11" db="EMBL/GenBank/DDBJ databases">
        <authorList>
            <person name="McCartney M.A."/>
            <person name="Auch B."/>
            <person name="Kono T."/>
            <person name="Mallez S."/>
            <person name="Becker A."/>
            <person name="Gohl D.M."/>
            <person name="Silverstein K.A.T."/>
            <person name="Koren S."/>
            <person name="Bechman K.B."/>
            <person name="Herman A."/>
            <person name="Abrahante J.E."/>
            <person name="Garbe J."/>
        </authorList>
    </citation>
    <scope>NUCLEOTIDE SEQUENCE</scope>
    <source>
        <strain evidence="1">Duluth1</strain>
        <tissue evidence="1">Whole animal</tissue>
    </source>
</reference>
<comment type="caution">
    <text evidence="1">The sequence shown here is derived from an EMBL/GenBank/DDBJ whole genome shotgun (WGS) entry which is preliminary data.</text>
</comment>
<reference evidence="1" key="1">
    <citation type="journal article" date="2019" name="bioRxiv">
        <title>The Genome of the Zebra Mussel, Dreissena polymorpha: A Resource for Invasive Species Research.</title>
        <authorList>
            <person name="McCartney M.A."/>
            <person name="Auch B."/>
            <person name="Kono T."/>
            <person name="Mallez S."/>
            <person name="Zhang Y."/>
            <person name="Obille A."/>
            <person name="Becker A."/>
            <person name="Abrahante J.E."/>
            <person name="Garbe J."/>
            <person name="Badalamenti J.P."/>
            <person name="Herman A."/>
            <person name="Mangelson H."/>
            <person name="Liachko I."/>
            <person name="Sullivan S."/>
            <person name="Sone E.D."/>
            <person name="Koren S."/>
            <person name="Silverstein K.A.T."/>
            <person name="Beckman K.B."/>
            <person name="Gohl D.M."/>
        </authorList>
    </citation>
    <scope>NUCLEOTIDE SEQUENCE</scope>
    <source>
        <strain evidence="1">Duluth1</strain>
        <tissue evidence="1">Whole animal</tissue>
    </source>
</reference>
<sequence>MLRADSRTQNAGYMHLNINVSEDCSASPIWSTIPTSFRNMTATLIGPTDRQTTKAGLV</sequence>
<dbReference type="AlphaFoldDB" id="A0A9D3YE05"/>
<name>A0A9D3YE05_DREPO</name>
<evidence type="ECO:0000313" key="1">
    <source>
        <dbReference type="EMBL" id="KAH3697396.1"/>
    </source>
</evidence>
<accession>A0A9D3YE05</accession>
<evidence type="ECO:0000313" key="2">
    <source>
        <dbReference type="Proteomes" id="UP000828390"/>
    </source>
</evidence>
<dbReference type="Proteomes" id="UP000828390">
    <property type="component" value="Unassembled WGS sequence"/>
</dbReference>
<protein>
    <submittedName>
        <fullName evidence="1">Uncharacterized protein</fullName>
    </submittedName>
</protein>
<gene>
    <name evidence="1" type="ORF">DPMN_084897</name>
</gene>
<proteinExistence type="predicted"/>
<organism evidence="1 2">
    <name type="scientific">Dreissena polymorpha</name>
    <name type="common">Zebra mussel</name>
    <name type="synonym">Mytilus polymorpha</name>
    <dbReference type="NCBI Taxonomy" id="45954"/>
    <lineage>
        <taxon>Eukaryota</taxon>
        <taxon>Metazoa</taxon>
        <taxon>Spiralia</taxon>
        <taxon>Lophotrochozoa</taxon>
        <taxon>Mollusca</taxon>
        <taxon>Bivalvia</taxon>
        <taxon>Autobranchia</taxon>
        <taxon>Heteroconchia</taxon>
        <taxon>Euheterodonta</taxon>
        <taxon>Imparidentia</taxon>
        <taxon>Neoheterodontei</taxon>
        <taxon>Myida</taxon>
        <taxon>Dreissenoidea</taxon>
        <taxon>Dreissenidae</taxon>
        <taxon>Dreissena</taxon>
    </lineage>
</organism>
<dbReference type="EMBL" id="JAIWYP010000016">
    <property type="protein sequence ID" value="KAH3697396.1"/>
    <property type="molecule type" value="Genomic_DNA"/>
</dbReference>